<dbReference type="RefSeq" id="WP_109991392.1">
    <property type="nucleotide sequence ID" value="NZ_CP028160.1"/>
</dbReference>
<feature type="compositionally biased region" description="Acidic residues" evidence="1">
    <location>
        <begin position="231"/>
        <end position="245"/>
    </location>
</feature>
<evidence type="ECO:0000313" key="3">
    <source>
        <dbReference type="Proteomes" id="UP000245919"/>
    </source>
</evidence>
<feature type="region of interest" description="Disordered" evidence="1">
    <location>
        <begin position="224"/>
        <end position="245"/>
    </location>
</feature>
<protein>
    <submittedName>
        <fullName evidence="2">Phage recombination protein Bet</fullName>
    </submittedName>
</protein>
<dbReference type="Proteomes" id="UP000245919">
    <property type="component" value="Chromosome"/>
</dbReference>
<dbReference type="AlphaFoldDB" id="A0A2Z3KHK3"/>
<evidence type="ECO:0000256" key="1">
    <source>
        <dbReference type="SAM" id="MobiDB-lite"/>
    </source>
</evidence>
<proteinExistence type="predicted"/>
<dbReference type="InterPro" id="IPR010183">
    <property type="entry name" value="Phage_lambda_Bet"/>
</dbReference>
<dbReference type="GeneID" id="89634650"/>
<name>A0A2Z3KHK3_LACLL</name>
<organism evidence="2 3">
    <name type="scientific">Lactococcus lactis subsp. lactis</name>
    <name type="common">Streptococcus lactis</name>
    <dbReference type="NCBI Taxonomy" id="1360"/>
    <lineage>
        <taxon>Bacteria</taxon>
        <taxon>Bacillati</taxon>
        <taxon>Bacillota</taxon>
        <taxon>Bacilli</taxon>
        <taxon>Lactobacillales</taxon>
        <taxon>Streptococcaceae</taxon>
        <taxon>Lactococcus</taxon>
    </lineage>
</organism>
<dbReference type="GO" id="GO:0003677">
    <property type="term" value="F:DNA binding"/>
    <property type="evidence" value="ECO:0007669"/>
    <property type="project" value="InterPro"/>
</dbReference>
<reference evidence="2 3" key="1">
    <citation type="submission" date="2018-03" db="EMBL/GenBank/DDBJ databases">
        <title>Genome sequence of Lactococcus lactis strain 14B4 from almond drupe.</title>
        <authorList>
            <person name="Tran T.D."/>
            <person name="McGarvey J.A."/>
            <person name="Huynh S."/>
            <person name="Parker C.T."/>
        </authorList>
    </citation>
    <scope>NUCLEOTIDE SEQUENCE [LARGE SCALE GENOMIC DNA]</scope>
    <source>
        <strain evidence="2 3">14B4</strain>
    </source>
</reference>
<dbReference type="NCBIfam" id="TIGR01913">
    <property type="entry name" value="bet_lambda"/>
    <property type="match status" value="1"/>
</dbReference>
<feature type="region of interest" description="Disordered" evidence="1">
    <location>
        <begin position="176"/>
        <end position="208"/>
    </location>
</feature>
<dbReference type="Pfam" id="PF03837">
    <property type="entry name" value="RecT"/>
    <property type="match status" value="1"/>
</dbReference>
<sequence>MANEIDIYDAKNLNTATVKKFLKGGGQASDEELAMLLAISRNQNMNPFMKEVYFIKYGSAAAQIVVSRDFYRKRAFQNPNFAGIEVGVIVLNKDGVLEHNEGTFKTKDQELVGAWARVHLKNTEIPVYVAVSYDEYVQMKNGQPNSMWANKPCTMLGKVAESQALRMAFPAEFSGTYGEEEYPEPEKEPREVNGVKEPDRAQIESFDKEDYAARKIEELKEKAQSQKEVVEETGEVIDEITAEDF</sequence>
<evidence type="ECO:0000313" key="2">
    <source>
        <dbReference type="EMBL" id="AWN66978.1"/>
    </source>
</evidence>
<dbReference type="InterPro" id="IPR018330">
    <property type="entry name" value="RecT_fam"/>
</dbReference>
<accession>A0A2Z3KHK3</accession>
<dbReference type="GO" id="GO:0006310">
    <property type="term" value="P:DNA recombination"/>
    <property type="evidence" value="ECO:0007669"/>
    <property type="project" value="InterPro"/>
</dbReference>
<dbReference type="EMBL" id="CP028160">
    <property type="protein sequence ID" value="AWN66978.1"/>
    <property type="molecule type" value="Genomic_DNA"/>
</dbReference>
<feature type="compositionally biased region" description="Basic and acidic residues" evidence="1">
    <location>
        <begin position="184"/>
        <end position="208"/>
    </location>
</feature>
<gene>
    <name evidence="2" type="primary">bet</name>
    <name evidence="2" type="ORF">LL14B4_12770</name>
</gene>